<gene>
    <name evidence="1" type="ORF">HaLaN_12663</name>
</gene>
<accession>A0A699ZAL7</accession>
<dbReference type="Proteomes" id="UP000485058">
    <property type="component" value="Unassembled WGS sequence"/>
</dbReference>
<sequence length="65" mass="7075">MSVKHWPPSQKLLESLLTEYSRSFSAGYQPPQLFSDTEDFKAGTKAYHNMSAACFGVAYDPGGGA</sequence>
<reference evidence="1 2" key="1">
    <citation type="submission" date="2020-02" db="EMBL/GenBank/DDBJ databases">
        <title>Draft genome sequence of Haematococcus lacustris strain NIES-144.</title>
        <authorList>
            <person name="Morimoto D."/>
            <person name="Nakagawa S."/>
            <person name="Yoshida T."/>
            <person name="Sawayama S."/>
        </authorList>
    </citation>
    <scope>NUCLEOTIDE SEQUENCE [LARGE SCALE GENOMIC DNA]</scope>
    <source>
        <strain evidence="1 2">NIES-144</strain>
    </source>
</reference>
<dbReference type="EMBL" id="BLLF01000973">
    <property type="protein sequence ID" value="GFH16276.1"/>
    <property type="molecule type" value="Genomic_DNA"/>
</dbReference>
<protein>
    <submittedName>
        <fullName evidence="1">Uncharacterized protein</fullName>
    </submittedName>
</protein>
<evidence type="ECO:0000313" key="2">
    <source>
        <dbReference type="Proteomes" id="UP000485058"/>
    </source>
</evidence>
<evidence type="ECO:0000313" key="1">
    <source>
        <dbReference type="EMBL" id="GFH16276.1"/>
    </source>
</evidence>
<keyword evidence="2" id="KW-1185">Reference proteome</keyword>
<comment type="caution">
    <text evidence="1">The sequence shown here is derived from an EMBL/GenBank/DDBJ whole genome shotgun (WGS) entry which is preliminary data.</text>
</comment>
<feature type="non-terminal residue" evidence="1">
    <location>
        <position position="1"/>
    </location>
</feature>
<organism evidence="1 2">
    <name type="scientific">Haematococcus lacustris</name>
    <name type="common">Green alga</name>
    <name type="synonym">Haematococcus pluvialis</name>
    <dbReference type="NCBI Taxonomy" id="44745"/>
    <lineage>
        <taxon>Eukaryota</taxon>
        <taxon>Viridiplantae</taxon>
        <taxon>Chlorophyta</taxon>
        <taxon>core chlorophytes</taxon>
        <taxon>Chlorophyceae</taxon>
        <taxon>CS clade</taxon>
        <taxon>Chlamydomonadales</taxon>
        <taxon>Haematococcaceae</taxon>
        <taxon>Haematococcus</taxon>
    </lineage>
</organism>
<name>A0A699ZAL7_HAELA</name>
<proteinExistence type="predicted"/>
<dbReference type="AlphaFoldDB" id="A0A699ZAL7"/>